<proteinExistence type="predicted"/>
<comment type="caution">
    <text evidence="12">The sequence shown here is derived from an EMBL/GenBank/DDBJ whole genome shotgun (WGS) entry which is preliminary data.</text>
</comment>
<feature type="transmembrane region" description="Helical" evidence="10">
    <location>
        <begin position="269"/>
        <end position="287"/>
    </location>
</feature>
<organism evidence="12 13">
    <name type="scientific">Paraburkholderia gardini</name>
    <dbReference type="NCBI Taxonomy" id="2823469"/>
    <lineage>
        <taxon>Bacteria</taxon>
        <taxon>Pseudomonadati</taxon>
        <taxon>Pseudomonadota</taxon>
        <taxon>Betaproteobacteria</taxon>
        <taxon>Burkholderiales</taxon>
        <taxon>Burkholderiaceae</taxon>
        <taxon>Paraburkholderia</taxon>
    </lineage>
</organism>
<feature type="transmembrane region" description="Helical" evidence="10">
    <location>
        <begin position="307"/>
        <end position="329"/>
    </location>
</feature>
<evidence type="ECO:0000256" key="9">
    <source>
        <dbReference type="ARBA" id="ARBA00023303"/>
    </source>
</evidence>
<dbReference type="Pfam" id="PF00571">
    <property type="entry name" value="CBS"/>
    <property type="match status" value="2"/>
</dbReference>
<evidence type="ECO:0000256" key="3">
    <source>
        <dbReference type="ARBA" id="ARBA00022692"/>
    </source>
</evidence>
<dbReference type="CDD" id="cd00400">
    <property type="entry name" value="Voltage_gated_ClC"/>
    <property type="match status" value="1"/>
</dbReference>
<dbReference type="PRINTS" id="PR00762">
    <property type="entry name" value="CLCHANNEL"/>
</dbReference>
<evidence type="ECO:0000256" key="2">
    <source>
        <dbReference type="ARBA" id="ARBA00022448"/>
    </source>
</evidence>
<keyword evidence="8" id="KW-0868">Chloride</keyword>
<feature type="transmembrane region" description="Helical" evidence="10">
    <location>
        <begin position="394"/>
        <end position="413"/>
    </location>
</feature>
<evidence type="ECO:0000256" key="1">
    <source>
        <dbReference type="ARBA" id="ARBA00004141"/>
    </source>
</evidence>
<feature type="transmembrane region" description="Helical" evidence="10">
    <location>
        <begin position="21"/>
        <end position="45"/>
    </location>
</feature>
<keyword evidence="5" id="KW-0406">Ion transport</keyword>
<feature type="transmembrane region" description="Helical" evidence="10">
    <location>
        <begin position="361"/>
        <end position="388"/>
    </location>
</feature>
<sequence length="594" mass="62692">MQHDTHKRDFSTNSRLPGISALAAVIGALSTFAAFVLLNLIHLFTNLFFFGSFSFADRSPALNTLGAWVIVIPAVGGLIVGLMARFGSEKIRGHGIPEAIEAILFGKSRMSPKVAILKPLSSGIVIGSGGPFGAEGPIIMTGGALGSLLAQCVKVTSAERKTLLVAGAAAGMTAVFGTPVAAVLLAVELLLFEWRPRSFLPVALACAVAGFARAAFFGTGPLFPLNTAAPDAWSLVSCVVAGLLSGALATGLSAALYKTEDLFGKLPVHWMWWPALGGLVVGIGGFIEPRALGVGYDVIGDLLHQHIALQIALAILIVKAVIWVVALGSGTSGGVLAPLLMLGAGLGVVLGHVLPGSEPALWPLICMAATLGATLGAPLTAIVFAFGLTHDANALLPLLAATLVAHGFATVVMKRSIMTEKIARRGYHIYREYGVDPLERHYVDEVMTRTVDAIDAKLTVRDALAAWFGETQTRRAYPVVEDGAVLGVVDRAMLESVRAAGADTDAASSQTLADVLHMHSAVFALADETCRLVATRLAVHGLERLAVVTDMDSRRLVGIVSRSDLVKPSIAHFEEEHKRERFRRLRPRFGKRHS</sequence>
<dbReference type="Pfam" id="PF00654">
    <property type="entry name" value="Voltage_CLC"/>
    <property type="match status" value="1"/>
</dbReference>
<accession>A0ABM8U0Q5</accession>
<dbReference type="Gene3D" id="3.10.580.10">
    <property type="entry name" value="CBS-domain"/>
    <property type="match status" value="1"/>
</dbReference>
<evidence type="ECO:0000256" key="5">
    <source>
        <dbReference type="ARBA" id="ARBA00023065"/>
    </source>
</evidence>
<evidence type="ECO:0000259" key="11">
    <source>
        <dbReference type="Pfam" id="PF00571"/>
    </source>
</evidence>
<evidence type="ECO:0000256" key="4">
    <source>
        <dbReference type="ARBA" id="ARBA00022989"/>
    </source>
</evidence>
<dbReference type="InterPro" id="IPR000644">
    <property type="entry name" value="CBS_dom"/>
</dbReference>
<evidence type="ECO:0000256" key="10">
    <source>
        <dbReference type="SAM" id="Phobius"/>
    </source>
</evidence>
<evidence type="ECO:0000256" key="6">
    <source>
        <dbReference type="ARBA" id="ARBA00023136"/>
    </source>
</evidence>
<name>A0ABM8U0Q5_9BURK</name>
<dbReference type="Gene3D" id="1.10.3080.10">
    <property type="entry name" value="Clc chloride channel"/>
    <property type="match status" value="1"/>
</dbReference>
<evidence type="ECO:0000256" key="7">
    <source>
        <dbReference type="ARBA" id="ARBA00023173"/>
    </source>
</evidence>
<comment type="subcellular location">
    <subcellularLocation>
        <location evidence="1">Membrane</location>
        <topology evidence="1">Multi-pass membrane protein</topology>
    </subcellularLocation>
</comment>
<feature type="transmembrane region" description="Helical" evidence="10">
    <location>
        <begin position="65"/>
        <end position="84"/>
    </location>
</feature>
<feature type="domain" description="CBS" evidence="11">
    <location>
        <begin position="520"/>
        <end position="567"/>
    </location>
</feature>
<evidence type="ECO:0000313" key="13">
    <source>
        <dbReference type="Proteomes" id="UP000789752"/>
    </source>
</evidence>
<gene>
    <name evidence="12" type="primary">clcB_1</name>
    <name evidence="12" type="ORF">R54767_01244</name>
</gene>
<feature type="transmembrane region" description="Helical" evidence="10">
    <location>
        <begin position="235"/>
        <end position="257"/>
    </location>
</feature>
<protein>
    <submittedName>
        <fullName evidence="12">Voltage-gated ClC-type chloride channel ClcB</fullName>
    </submittedName>
</protein>
<keyword evidence="9" id="KW-0407">Ion channel</keyword>
<dbReference type="InterPro" id="IPR014743">
    <property type="entry name" value="Cl-channel_core"/>
</dbReference>
<keyword evidence="6 10" id="KW-0472">Membrane</keyword>
<evidence type="ECO:0000256" key="8">
    <source>
        <dbReference type="ARBA" id="ARBA00023214"/>
    </source>
</evidence>
<keyword evidence="2" id="KW-0813">Transport</keyword>
<evidence type="ECO:0000313" key="12">
    <source>
        <dbReference type="EMBL" id="CAG4892018.1"/>
    </source>
</evidence>
<reference evidence="12 13" key="1">
    <citation type="submission" date="2021-04" db="EMBL/GenBank/DDBJ databases">
        <authorList>
            <person name="Vanwijnsberghe S."/>
        </authorList>
    </citation>
    <scope>NUCLEOTIDE SEQUENCE [LARGE SCALE GENOMIC DNA]</scope>
    <source>
        <strain evidence="12 13">LMG 32171</strain>
    </source>
</reference>
<dbReference type="PANTHER" id="PTHR43427">
    <property type="entry name" value="CHLORIDE CHANNEL PROTEIN CLC-E"/>
    <property type="match status" value="1"/>
</dbReference>
<dbReference type="InterPro" id="IPR001807">
    <property type="entry name" value="ClC"/>
</dbReference>
<keyword evidence="3 10" id="KW-0812">Transmembrane</keyword>
<dbReference type="SUPFAM" id="SSF81340">
    <property type="entry name" value="Clc chloride channel"/>
    <property type="match status" value="1"/>
</dbReference>
<keyword evidence="7" id="KW-0869">Chloride channel</keyword>
<feature type="transmembrane region" description="Helical" evidence="10">
    <location>
        <begin position="199"/>
        <end position="223"/>
    </location>
</feature>
<feature type="transmembrane region" description="Helical" evidence="10">
    <location>
        <begin position="335"/>
        <end position="354"/>
    </location>
</feature>
<dbReference type="Proteomes" id="UP000789752">
    <property type="component" value="Unassembled WGS sequence"/>
</dbReference>
<dbReference type="InterPro" id="IPR046342">
    <property type="entry name" value="CBS_dom_sf"/>
</dbReference>
<dbReference type="SUPFAM" id="SSF54631">
    <property type="entry name" value="CBS-domain pair"/>
    <property type="match status" value="1"/>
</dbReference>
<keyword evidence="4 10" id="KW-1133">Transmembrane helix</keyword>
<feature type="domain" description="CBS" evidence="11">
    <location>
        <begin position="443"/>
        <end position="491"/>
    </location>
</feature>
<dbReference type="PANTHER" id="PTHR43427:SF6">
    <property type="entry name" value="CHLORIDE CHANNEL PROTEIN CLC-E"/>
    <property type="match status" value="1"/>
</dbReference>
<keyword evidence="13" id="KW-1185">Reference proteome</keyword>
<feature type="transmembrane region" description="Helical" evidence="10">
    <location>
        <begin position="163"/>
        <end position="187"/>
    </location>
</feature>
<dbReference type="InterPro" id="IPR050368">
    <property type="entry name" value="ClC-type_chloride_channel"/>
</dbReference>
<dbReference type="EMBL" id="CAJQYY010000005">
    <property type="protein sequence ID" value="CAG4892018.1"/>
    <property type="molecule type" value="Genomic_DNA"/>
</dbReference>
<dbReference type="RefSeq" id="WP_228976059.1">
    <property type="nucleotide sequence ID" value="NZ_CAJQYY010000005.1"/>
</dbReference>